<evidence type="ECO:0000313" key="2">
    <source>
        <dbReference type="EMBL" id="TNN60367.1"/>
    </source>
</evidence>
<sequence>MSDATMFTGVLAACSFTHHSSLGRPLRMTLARLSQGRRMYRRVLASSGRQYIQLSRANPPSTVHTDYGSASQTTPLQNVRTVSLMMRDVFDLISTDTSRILYPDVDEFGSEQGHEEADEMSVELSTRRLVKAFEVRQSQDEDLCGVPLGPVPDGLENSLSQWQKGGS</sequence>
<dbReference type="EMBL" id="SRLO01000334">
    <property type="protein sequence ID" value="TNN60367.1"/>
    <property type="molecule type" value="Genomic_DNA"/>
</dbReference>
<accession>A0A4Z2H3D1</accession>
<comment type="caution">
    <text evidence="2">The sequence shown here is derived from an EMBL/GenBank/DDBJ whole genome shotgun (WGS) entry which is preliminary data.</text>
</comment>
<evidence type="ECO:0000256" key="1">
    <source>
        <dbReference type="SAM" id="MobiDB-lite"/>
    </source>
</evidence>
<feature type="region of interest" description="Disordered" evidence="1">
    <location>
        <begin position="142"/>
        <end position="167"/>
    </location>
</feature>
<keyword evidence="3" id="KW-1185">Reference proteome</keyword>
<protein>
    <submittedName>
        <fullName evidence="2">Uncharacterized protein</fullName>
    </submittedName>
</protein>
<gene>
    <name evidence="2" type="ORF">EYF80_029356</name>
</gene>
<evidence type="ECO:0000313" key="3">
    <source>
        <dbReference type="Proteomes" id="UP000314294"/>
    </source>
</evidence>
<dbReference type="AlphaFoldDB" id="A0A4Z2H3D1"/>
<reference evidence="2 3" key="1">
    <citation type="submission" date="2019-03" db="EMBL/GenBank/DDBJ databases">
        <title>First draft genome of Liparis tanakae, snailfish: a comprehensive survey of snailfish specific genes.</title>
        <authorList>
            <person name="Kim W."/>
            <person name="Song I."/>
            <person name="Jeong J.-H."/>
            <person name="Kim D."/>
            <person name="Kim S."/>
            <person name="Ryu S."/>
            <person name="Song J.Y."/>
            <person name="Lee S.K."/>
        </authorList>
    </citation>
    <scope>NUCLEOTIDE SEQUENCE [LARGE SCALE GENOMIC DNA]</scope>
    <source>
        <tissue evidence="2">Muscle</tissue>
    </source>
</reference>
<dbReference type="Proteomes" id="UP000314294">
    <property type="component" value="Unassembled WGS sequence"/>
</dbReference>
<feature type="compositionally biased region" description="Polar residues" evidence="1">
    <location>
        <begin position="157"/>
        <end position="167"/>
    </location>
</feature>
<organism evidence="2 3">
    <name type="scientific">Liparis tanakae</name>
    <name type="common">Tanaka's snailfish</name>
    <dbReference type="NCBI Taxonomy" id="230148"/>
    <lineage>
        <taxon>Eukaryota</taxon>
        <taxon>Metazoa</taxon>
        <taxon>Chordata</taxon>
        <taxon>Craniata</taxon>
        <taxon>Vertebrata</taxon>
        <taxon>Euteleostomi</taxon>
        <taxon>Actinopterygii</taxon>
        <taxon>Neopterygii</taxon>
        <taxon>Teleostei</taxon>
        <taxon>Neoteleostei</taxon>
        <taxon>Acanthomorphata</taxon>
        <taxon>Eupercaria</taxon>
        <taxon>Perciformes</taxon>
        <taxon>Cottioidei</taxon>
        <taxon>Cottales</taxon>
        <taxon>Liparidae</taxon>
        <taxon>Liparis</taxon>
    </lineage>
</organism>
<proteinExistence type="predicted"/>
<name>A0A4Z2H3D1_9TELE</name>